<dbReference type="InterPro" id="IPR029058">
    <property type="entry name" value="AB_hydrolase_fold"/>
</dbReference>
<keyword evidence="2" id="KW-1185">Reference proteome</keyword>
<name>A0A5N6BR09_9ACTN</name>
<reference evidence="1 2" key="1">
    <citation type="submission" date="2019-10" db="EMBL/GenBank/DDBJ databases">
        <title>Nonomuraea sp. nov., isolated from Phyllanthus amarus.</title>
        <authorList>
            <person name="Klykleung N."/>
            <person name="Tanasupawat S."/>
        </authorList>
    </citation>
    <scope>NUCLEOTIDE SEQUENCE [LARGE SCALE GENOMIC DNA]</scope>
    <source>
        <strain evidence="1 2">CR1-09</strain>
    </source>
</reference>
<protein>
    <recommendedName>
        <fullName evidence="3">Thioesterase domain-containing protein</fullName>
    </recommendedName>
</protein>
<evidence type="ECO:0000313" key="2">
    <source>
        <dbReference type="Proteomes" id="UP000313066"/>
    </source>
</evidence>
<dbReference type="Proteomes" id="UP000313066">
    <property type="component" value="Unassembled WGS sequence"/>
</dbReference>
<gene>
    <name evidence="1" type="ORF">FH610_023115</name>
</gene>
<dbReference type="Gene3D" id="3.40.50.1820">
    <property type="entry name" value="alpha/beta hydrolase"/>
    <property type="match status" value="1"/>
</dbReference>
<dbReference type="RefSeq" id="WP_139576718.1">
    <property type="nucleotide sequence ID" value="NZ_VDMA02000012.1"/>
</dbReference>
<evidence type="ECO:0000313" key="1">
    <source>
        <dbReference type="EMBL" id="KAB8182875.1"/>
    </source>
</evidence>
<dbReference type="EMBL" id="VDMA02000012">
    <property type="protein sequence ID" value="KAB8182875.1"/>
    <property type="molecule type" value="Genomic_DNA"/>
</dbReference>
<comment type="caution">
    <text evidence="1">The sequence shown here is derived from an EMBL/GenBank/DDBJ whole genome shotgun (WGS) entry which is preliminary data.</text>
</comment>
<dbReference type="AlphaFoldDB" id="A0A5N6BR09"/>
<sequence length="250" mass="26527">MLEKLVEGDLPPVILVDFAMFSTADTMTGLMGVPESRWETYRIDAVQDLEIHGSLTIARLADLYAKEIEGLGSRPAAVLGYCSAATLALALAKRLASGGDGHAPDVVLVEPTWLTVTMIGQELDALRATLGATGDRPVELTLDTVLATLTGDLTTKLAADGMPEAEIETCVTMLTQRYEAWFGFLFATVDAAVPAPEAPVSLVVSGASDRGPAPGWTAAQCSSLRVDVPPGEFLRSPVVRQKIFDLIDRA</sequence>
<proteinExistence type="predicted"/>
<dbReference type="SUPFAM" id="SSF53474">
    <property type="entry name" value="alpha/beta-Hydrolases"/>
    <property type="match status" value="1"/>
</dbReference>
<accession>A0A5N6BR09</accession>
<organism evidence="1 2">
    <name type="scientific">Microbispora catharanthi</name>
    <dbReference type="NCBI Taxonomy" id="1712871"/>
    <lineage>
        <taxon>Bacteria</taxon>
        <taxon>Bacillati</taxon>
        <taxon>Actinomycetota</taxon>
        <taxon>Actinomycetes</taxon>
        <taxon>Streptosporangiales</taxon>
        <taxon>Streptosporangiaceae</taxon>
        <taxon>Microbispora</taxon>
    </lineage>
</organism>
<evidence type="ECO:0008006" key="3">
    <source>
        <dbReference type="Google" id="ProtNLM"/>
    </source>
</evidence>